<dbReference type="Gene3D" id="1.10.510.10">
    <property type="entry name" value="Transferase(Phosphotransferase) domain 1"/>
    <property type="match status" value="1"/>
</dbReference>
<evidence type="ECO:0000256" key="1">
    <source>
        <dbReference type="ARBA" id="ARBA00022741"/>
    </source>
</evidence>
<evidence type="ECO:0000256" key="2">
    <source>
        <dbReference type="ARBA" id="ARBA00022840"/>
    </source>
</evidence>
<sequence length="254" mass="28305">MLHRGQENFFAPPEFDFAVSPEEDQLRREVKILSSSSHKNIVEYLGSSGWDTGAVNVYMSLKTGNLCHLLDKFPAVRSNCKVLTQLLHEMLETLDYLTFRGWIHRDVKLENILYTPSGDEEYLFQLADFGFANQHRLANTFCGTPFYMAPEIVYGTHSQSPQMDVWSLFIVLAIVTQAGGFHDPNLSCYGEVLRCARAAAAQHIHLSPVAQESPELRASAAQMLVKCFDGQGLSTPRHLVGPIPDPGSAPEHAK</sequence>
<gene>
    <name evidence="4" type="ORF">Z518_01849</name>
</gene>
<dbReference type="Proteomes" id="UP000053617">
    <property type="component" value="Unassembled WGS sequence"/>
</dbReference>
<name>A0A0D2IVG8_9EURO</name>
<dbReference type="InterPro" id="IPR011009">
    <property type="entry name" value="Kinase-like_dom_sf"/>
</dbReference>
<dbReference type="GO" id="GO:0004674">
    <property type="term" value="F:protein serine/threonine kinase activity"/>
    <property type="evidence" value="ECO:0007669"/>
    <property type="project" value="TreeGrafter"/>
</dbReference>
<dbReference type="InterPro" id="IPR050629">
    <property type="entry name" value="STE20/SPS1-PAK"/>
</dbReference>
<dbReference type="SMART" id="SM00220">
    <property type="entry name" value="S_TKc"/>
    <property type="match status" value="1"/>
</dbReference>
<dbReference type="GO" id="GO:0005524">
    <property type="term" value="F:ATP binding"/>
    <property type="evidence" value="ECO:0007669"/>
    <property type="project" value="UniProtKB-KW"/>
</dbReference>
<dbReference type="VEuPathDB" id="FungiDB:Z518_01849"/>
<dbReference type="AlphaFoldDB" id="A0A0D2IVG8"/>
<dbReference type="STRING" id="1442369.A0A0D2IVG8"/>
<dbReference type="PROSITE" id="PS50011">
    <property type="entry name" value="PROTEIN_KINASE_DOM"/>
    <property type="match status" value="1"/>
</dbReference>
<keyword evidence="5" id="KW-1185">Reference proteome</keyword>
<dbReference type="Gene3D" id="3.30.200.20">
    <property type="entry name" value="Phosphorylase Kinase, domain 1"/>
    <property type="match status" value="1"/>
</dbReference>
<evidence type="ECO:0000313" key="5">
    <source>
        <dbReference type="Proteomes" id="UP000053617"/>
    </source>
</evidence>
<dbReference type="HOGENOM" id="CLU_1094785_0_0_1"/>
<dbReference type="Pfam" id="PF00069">
    <property type="entry name" value="Pkinase"/>
    <property type="match status" value="1"/>
</dbReference>
<evidence type="ECO:0000259" key="3">
    <source>
        <dbReference type="PROSITE" id="PS50011"/>
    </source>
</evidence>
<evidence type="ECO:0000313" key="4">
    <source>
        <dbReference type="EMBL" id="KIX07196.1"/>
    </source>
</evidence>
<protein>
    <recommendedName>
        <fullName evidence="3">Protein kinase domain-containing protein</fullName>
    </recommendedName>
</protein>
<keyword evidence="2" id="KW-0067">ATP-binding</keyword>
<dbReference type="OrthoDB" id="4149407at2759"/>
<dbReference type="RefSeq" id="XP_013274332.1">
    <property type="nucleotide sequence ID" value="XM_013418878.1"/>
</dbReference>
<proteinExistence type="predicted"/>
<feature type="domain" description="Protein kinase" evidence="3">
    <location>
        <begin position="1"/>
        <end position="229"/>
    </location>
</feature>
<keyword evidence="1" id="KW-0547">Nucleotide-binding</keyword>
<dbReference type="EMBL" id="KN847476">
    <property type="protein sequence ID" value="KIX07196.1"/>
    <property type="molecule type" value="Genomic_DNA"/>
</dbReference>
<dbReference type="GeneID" id="25289920"/>
<dbReference type="GO" id="GO:0005737">
    <property type="term" value="C:cytoplasm"/>
    <property type="evidence" value="ECO:0007669"/>
    <property type="project" value="TreeGrafter"/>
</dbReference>
<accession>A0A0D2IVG8</accession>
<dbReference type="SUPFAM" id="SSF56112">
    <property type="entry name" value="Protein kinase-like (PK-like)"/>
    <property type="match status" value="1"/>
</dbReference>
<dbReference type="InterPro" id="IPR000719">
    <property type="entry name" value="Prot_kinase_dom"/>
</dbReference>
<organism evidence="4 5">
    <name type="scientific">Rhinocladiella mackenziei CBS 650.93</name>
    <dbReference type="NCBI Taxonomy" id="1442369"/>
    <lineage>
        <taxon>Eukaryota</taxon>
        <taxon>Fungi</taxon>
        <taxon>Dikarya</taxon>
        <taxon>Ascomycota</taxon>
        <taxon>Pezizomycotina</taxon>
        <taxon>Eurotiomycetes</taxon>
        <taxon>Chaetothyriomycetidae</taxon>
        <taxon>Chaetothyriales</taxon>
        <taxon>Herpotrichiellaceae</taxon>
        <taxon>Rhinocladiella</taxon>
    </lineage>
</organism>
<reference evidence="4 5" key="1">
    <citation type="submission" date="2015-01" db="EMBL/GenBank/DDBJ databases">
        <title>The Genome Sequence of Rhinocladiella mackenzie CBS 650.93.</title>
        <authorList>
            <consortium name="The Broad Institute Genomics Platform"/>
            <person name="Cuomo C."/>
            <person name="de Hoog S."/>
            <person name="Gorbushina A."/>
            <person name="Stielow B."/>
            <person name="Teixiera M."/>
            <person name="Abouelleil A."/>
            <person name="Chapman S.B."/>
            <person name="Priest M."/>
            <person name="Young S.K."/>
            <person name="Wortman J."/>
            <person name="Nusbaum C."/>
            <person name="Birren B."/>
        </authorList>
    </citation>
    <scope>NUCLEOTIDE SEQUENCE [LARGE SCALE GENOMIC DNA]</scope>
    <source>
        <strain evidence="4 5">CBS 650.93</strain>
    </source>
</reference>
<dbReference type="PANTHER" id="PTHR48012">
    <property type="entry name" value="STERILE20-LIKE KINASE, ISOFORM B-RELATED"/>
    <property type="match status" value="1"/>
</dbReference>